<gene>
    <name evidence="5" type="ORF">BED41_01495</name>
</gene>
<dbReference type="InterPro" id="IPR019888">
    <property type="entry name" value="Tscrpt_reg_AsnC-like"/>
</dbReference>
<dbReference type="OrthoDB" id="8526125at2"/>
<dbReference type="InterPro" id="IPR000485">
    <property type="entry name" value="AsnC-type_HTH_dom"/>
</dbReference>
<feature type="domain" description="HTH asnC-type" evidence="4">
    <location>
        <begin position="11"/>
        <end position="71"/>
    </location>
</feature>
<evidence type="ECO:0000256" key="2">
    <source>
        <dbReference type="ARBA" id="ARBA00023125"/>
    </source>
</evidence>
<dbReference type="GO" id="GO:0043200">
    <property type="term" value="P:response to amino acid"/>
    <property type="evidence" value="ECO:0007669"/>
    <property type="project" value="TreeGrafter"/>
</dbReference>
<dbReference type="PANTHER" id="PTHR30154">
    <property type="entry name" value="LEUCINE-RESPONSIVE REGULATORY PROTEIN"/>
    <property type="match status" value="1"/>
</dbReference>
<evidence type="ECO:0000259" key="4">
    <source>
        <dbReference type="PROSITE" id="PS50956"/>
    </source>
</evidence>
<dbReference type="GO" id="GO:0043565">
    <property type="term" value="F:sequence-specific DNA binding"/>
    <property type="evidence" value="ECO:0007669"/>
    <property type="project" value="InterPro"/>
</dbReference>
<dbReference type="Pfam" id="PF13412">
    <property type="entry name" value="HTH_24"/>
    <property type="match status" value="1"/>
</dbReference>
<dbReference type="GO" id="GO:0005829">
    <property type="term" value="C:cytosol"/>
    <property type="evidence" value="ECO:0007669"/>
    <property type="project" value="TreeGrafter"/>
</dbReference>
<organism evidence="5 6">
    <name type="scientific">Cloacibacillus porcorum</name>
    <dbReference type="NCBI Taxonomy" id="1197717"/>
    <lineage>
        <taxon>Bacteria</taxon>
        <taxon>Thermotogati</taxon>
        <taxon>Synergistota</taxon>
        <taxon>Synergistia</taxon>
        <taxon>Synergistales</taxon>
        <taxon>Synergistaceae</taxon>
        <taxon>Cloacibacillus</taxon>
    </lineage>
</organism>
<dbReference type="PRINTS" id="PR00033">
    <property type="entry name" value="HTHASNC"/>
</dbReference>
<dbReference type="SUPFAM" id="SSF46785">
    <property type="entry name" value="Winged helix' DNA-binding domain"/>
    <property type="match status" value="1"/>
</dbReference>
<dbReference type="Pfam" id="PF01037">
    <property type="entry name" value="AsnC_trans_reg"/>
    <property type="match status" value="1"/>
</dbReference>
<dbReference type="InterPro" id="IPR036390">
    <property type="entry name" value="WH_DNA-bd_sf"/>
</dbReference>
<dbReference type="SMART" id="SM00344">
    <property type="entry name" value="HTH_ASNC"/>
    <property type="match status" value="1"/>
</dbReference>
<evidence type="ECO:0000313" key="6">
    <source>
        <dbReference type="Proteomes" id="UP000093044"/>
    </source>
</evidence>
<dbReference type="AlphaFoldDB" id="A0A1B2I1M6"/>
<proteinExistence type="predicted"/>
<dbReference type="KEGG" id="cpor:BED41_01495"/>
<dbReference type="RefSeq" id="WP_066742170.1">
    <property type="nucleotide sequence ID" value="NZ_CAUFKJ010000008.1"/>
</dbReference>
<dbReference type="InterPro" id="IPR019885">
    <property type="entry name" value="Tscrpt_reg_HTH_AsnC-type_CS"/>
</dbReference>
<dbReference type="PROSITE" id="PS50956">
    <property type="entry name" value="HTH_ASNC_2"/>
    <property type="match status" value="1"/>
</dbReference>
<keyword evidence="1" id="KW-0805">Transcription regulation</keyword>
<accession>A0A1B2I1M6</accession>
<name>A0A1B2I1M6_9BACT</name>
<dbReference type="InterPro" id="IPR036388">
    <property type="entry name" value="WH-like_DNA-bd_sf"/>
</dbReference>
<dbReference type="PROSITE" id="PS00519">
    <property type="entry name" value="HTH_ASNC_1"/>
    <property type="match status" value="1"/>
</dbReference>
<dbReference type="Gene3D" id="1.10.10.10">
    <property type="entry name" value="Winged helix-like DNA-binding domain superfamily/Winged helix DNA-binding domain"/>
    <property type="match status" value="1"/>
</dbReference>
<dbReference type="GeneID" id="83056523"/>
<dbReference type="SUPFAM" id="SSF54909">
    <property type="entry name" value="Dimeric alpha+beta barrel"/>
    <property type="match status" value="1"/>
</dbReference>
<sequence length="143" mass="16716">MMRYDISPETDSIDIKIIEELTKNSKITCKDLSDRVNLSIPRVYERTKKLEERGIIAGYHAEIDLKKLGYGIHAFILVKTDKYVGDMFHTLKEMEYVHDLWVLSGEYHYMLEVYVKDISNLNNLAADLYSRIGRTQTVLVMEH</sequence>
<dbReference type="InterPro" id="IPR019887">
    <property type="entry name" value="Tscrpt_reg_AsnC/Lrp_C"/>
</dbReference>
<dbReference type="PANTHER" id="PTHR30154:SF34">
    <property type="entry name" value="TRANSCRIPTIONAL REGULATOR AZLB"/>
    <property type="match status" value="1"/>
</dbReference>
<evidence type="ECO:0000313" key="5">
    <source>
        <dbReference type="EMBL" id="ANZ43878.1"/>
    </source>
</evidence>
<keyword evidence="2" id="KW-0238">DNA-binding</keyword>
<keyword evidence="3" id="KW-0804">Transcription</keyword>
<dbReference type="Gene3D" id="3.30.70.920">
    <property type="match status" value="1"/>
</dbReference>
<dbReference type="Proteomes" id="UP000093044">
    <property type="component" value="Chromosome"/>
</dbReference>
<dbReference type="InterPro" id="IPR011008">
    <property type="entry name" value="Dimeric_a/b-barrel"/>
</dbReference>
<evidence type="ECO:0000256" key="1">
    <source>
        <dbReference type="ARBA" id="ARBA00023015"/>
    </source>
</evidence>
<evidence type="ECO:0000256" key="3">
    <source>
        <dbReference type="ARBA" id="ARBA00023163"/>
    </source>
</evidence>
<keyword evidence="6" id="KW-1185">Reference proteome</keyword>
<reference evidence="5" key="1">
    <citation type="submission" date="2016-08" db="EMBL/GenBank/DDBJ databases">
        <title>Complete genome of Cloacibacillus porcorum.</title>
        <authorList>
            <person name="Looft T."/>
            <person name="Bayles D.O."/>
            <person name="Alt D.P."/>
        </authorList>
    </citation>
    <scope>NUCLEOTIDE SEQUENCE [LARGE SCALE GENOMIC DNA]</scope>
    <source>
        <strain evidence="5">CL-84</strain>
    </source>
</reference>
<dbReference type="EMBL" id="CP016757">
    <property type="protein sequence ID" value="ANZ43878.1"/>
    <property type="molecule type" value="Genomic_DNA"/>
</dbReference>
<protein>
    <recommendedName>
        <fullName evidence="4">HTH asnC-type domain-containing protein</fullName>
    </recommendedName>
</protein>